<feature type="compositionally biased region" description="Low complexity" evidence="2">
    <location>
        <begin position="37"/>
        <end position="50"/>
    </location>
</feature>
<dbReference type="PROSITE" id="PS51123">
    <property type="entry name" value="OMPA_2"/>
    <property type="match status" value="1"/>
</dbReference>
<evidence type="ECO:0000313" key="5">
    <source>
        <dbReference type="EMBL" id="NEU66444.1"/>
    </source>
</evidence>
<evidence type="ECO:0000259" key="4">
    <source>
        <dbReference type="PROSITE" id="PS51123"/>
    </source>
</evidence>
<dbReference type="Pfam" id="PF00691">
    <property type="entry name" value="OmpA"/>
    <property type="match status" value="1"/>
</dbReference>
<keyword evidence="6" id="KW-1185">Reference proteome</keyword>
<organism evidence="5 6">
    <name type="scientific">Spirosoma agri</name>
    <dbReference type="NCBI Taxonomy" id="1987381"/>
    <lineage>
        <taxon>Bacteria</taxon>
        <taxon>Pseudomonadati</taxon>
        <taxon>Bacteroidota</taxon>
        <taxon>Cytophagia</taxon>
        <taxon>Cytophagales</taxon>
        <taxon>Cytophagaceae</taxon>
        <taxon>Spirosoma</taxon>
    </lineage>
</organism>
<accession>A0A6M0IE08</accession>
<dbReference type="EMBL" id="JAAGNZ010000001">
    <property type="protein sequence ID" value="NEU66444.1"/>
    <property type="molecule type" value="Genomic_DNA"/>
</dbReference>
<dbReference type="PANTHER" id="PTHR30329">
    <property type="entry name" value="STATOR ELEMENT OF FLAGELLAR MOTOR COMPLEX"/>
    <property type="match status" value="1"/>
</dbReference>
<dbReference type="RefSeq" id="WP_164035707.1">
    <property type="nucleotide sequence ID" value="NZ_JAAGNZ010000001.1"/>
</dbReference>
<dbReference type="InterPro" id="IPR006665">
    <property type="entry name" value="OmpA-like"/>
</dbReference>
<comment type="caution">
    <text evidence="5">The sequence shown here is derived from an EMBL/GenBank/DDBJ whole genome shotgun (WGS) entry which is preliminary data.</text>
</comment>
<dbReference type="AlphaFoldDB" id="A0A6M0IE08"/>
<dbReference type="SUPFAM" id="SSF103088">
    <property type="entry name" value="OmpA-like"/>
    <property type="match status" value="2"/>
</dbReference>
<evidence type="ECO:0000313" key="6">
    <source>
        <dbReference type="Proteomes" id="UP000477386"/>
    </source>
</evidence>
<dbReference type="GO" id="GO:0016020">
    <property type="term" value="C:membrane"/>
    <property type="evidence" value="ECO:0007669"/>
    <property type="project" value="UniProtKB-UniRule"/>
</dbReference>
<keyword evidence="1 3" id="KW-0472">Membrane</keyword>
<dbReference type="PANTHER" id="PTHR30329:SF21">
    <property type="entry name" value="LIPOPROTEIN YIAD-RELATED"/>
    <property type="match status" value="1"/>
</dbReference>
<dbReference type="InterPro" id="IPR050330">
    <property type="entry name" value="Bact_OuterMem_StrucFunc"/>
</dbReference>
<keyword evidence="3" id="KW-0812">Transmembrane</keyword>
<name>A0A6M0IE08_9BACT</name>
<evidence type="ECO:0000256" key="2">
    <source>
        <dbReference type="SAM" id="MobiDB-lite"/>
    </source>
</evidence>
<dbReference type="Proteomes" id="UP000477386">
    <property type="component" value="Unassembled WGS sequence"/>
</dbReference>
<feature type="region of interest" description="Disordered" evidence="2">
    <location>
        <begin position="35"/>
        <end position="60"/>
    </location>
</feature>
<feature type="domain" description="OmpA-like" evidence="4">
    <location>
        <begin position="210"/>
        <end position="327"/>
    </location>
</feature>
<evidence type="ECO:0000256" key="1">
    <source>
        <dbReference type="PROSITE-ProRule" id="PRU00473"/>
    </source>
</evidence>
<dbReference type="CDD" id="cd07185">
    <property type="entry name" value="OmpA_C-like"/>
    <property type="match status" value="1"/>
</dbReference>
<gene>
    <name evidence="5" type="ORF">GK091_06105</name>
</gene>
<keyword evidence="3" id="KW-1133">Transmembrane helix</keyword>
<feature type="transmembrane region" description="Helical" evidence="3">
    <location>
        <begin position="7"/>
        <end position="24"/>
    </location>
</feature>
<dbReference type="Gene3D" id="3.30.1330.60">
    <property type="entry name" value="OmpA-like domain"/>
    <property type="match status" value="2"/>
</dbReference>
<dbReference type="InterPro" id="IPR036737">
    <property type="entry name" value="OmpA-like_sf"/>
</dbReference>
<protein>
    <submittedName>
        <fullName evidence="5">OmpA family protein</fullName>
    </submittedName>
</protein>
<evidence type="ECO:0000256" key="3">
    <source>
        <dbReference type="SAM" id="Phobius"/>
    </source>
</evidence>
<proteinExistence type="predicted"/>
<reference evidence="5 6" key="1">
    <citation type="submission" date="2020-02" db="EMBL/GenBank/DDBJ databases">
        <title>Draft genome sequence of two Spirosoma agri KCTC 52727 and Spirosoma terrae KCTC 52035.</title>
        <authorList>
            <person name="Rojas J."/>
            <person name="Ambika Manirajan B."/>
            <person name="Ratering S."/>
            <person name="Suarez C."/>
            <person name="Schnell S."/>
        </authorList>
    </citation>
    <scope>NUCLEOTIDE SEQUENCE [LARGE SCALE GENOMIC DNA]</scope>
    <source>
        <strain evidence="5 6">KCTC 52727</strain>
    </source>
</reference>
<sequence length="327" mass="35561">MFANKTPWIVLLVLWMISSTWWHLCKIKQICADNTQPSSSEVTPVESSPVATPTETPPGADGYTIADGNLFRLDFPGNFRFAKSGSNADMNTLGGSLEPLVSYLKANPGRTLSIIGYYSSTETNSSTFTNLGLARAEGMKQYLIQQGIPATSLTIEGIERSIPITAKGDSLEGGLDFAFTGKRVVTPTDTQPAVLTLTAPKTETELAESEKYTSVFEPIDLYFSLGGSNYIKTDATRKFFSEATTYLRAHKDKKLRLTGHTDNSGPDATNMRLSRDRASDVKAKLRQSGISSDQILVEAKGETNPKADNSTLSGRKANRRVTVVVVQ</sequence>